<reference evidence="3 4" key="1">
    <citation type="submission" date="2018-06" db="EMBL/GenBank/DDBJ databases">
        <title>Complete Genomes of Monosporascus.</title>
        <authorList>
            <person name="Robinson A.J."/>
            <person name="Natvig D.O."/>
        </authorList>
    </citation>
    <scope>NUCLEOTIDE SEQUENCE [LARGE SCALE GENOMIC DNA]</scope>
    <source>
        <strain evidence="3 4">CBS 110550</strain>
    </source>
</reference>
<dbReference type="EMBL" id="QJNU01000052">
    <property type="protein sequence ID" value="RYP08889.1"/>
    <property type="molecule type" value="Genomic_DNA"/>
</dbReference>
<dbReference type="PANTHER" id="PTHR24320:SF154">
    <property type="entry name" value="OXIDOREDUCTASE, SHORT-CHAIN DEHYDROGENASE_REDUCTASE FAMILY (AFU_ORTHOLOGUE AFUA_2G04560)"/>
    <property type="match status" value="1"/>
</dbReference>
<dbReference type="Pfam" id="PF00106">
    <property type="entry name" value="adh_short"/>
    <property type="match status" value="1"/>
</dbReference>
<gene>
    <name evidence="3" type="ORF">DL764_001599</name>
</gene>
<evidence type="ECO:0000313" key="4">
    <source>
        <dbReference type="Proteomes" id="UP000293360"/>
    </source>
</evidence>
<dbReference type="InterPro" id="IPR002347">
    <property type="entry name" value="SDR_fam"/>
</dbReference>
<dbReference type="Gene3D" id="3.40.50.720">
    <property type="entry name" value="NAD(P)-binding Rossmann-like Domain"/>
    <property type="match status" value="1"/>
</dbReference>
<evidence type="ECO:0008006" key="5">
    <source>
        <dbReference type="Google" id="ProtNLM"/>
    </source>
</evidence>
<protein>
    <recommendedName>
        <fullName evidence="5">Oxidoreductase</fullName>
    </recommendedName>
</protein>
<comment type="similarity">
    <text evidence="1">Belongs to the short-chain dehydrogenases/reductases (SDR) family.</text>
</comment>
<evidence type="ECO:0000313" key="3">
    <source>
        <dbReference type="EMBL" id="RYP08889.1"/>
    </source>
</evidence>
<dbReference type="OrthoDB" id="191139at2759"/>
<proteinExistence type="inferred from homology"/>
<dbReference type="InterPro" id="IPR036291">
    <property type="entry name" value="NAD(P)-bd_dom_sf"/>
</dbReference>
<evidence type="ECO:0000256" key="2">
    <source>
        <dbReference type="ARBA" id="ARBA00023002"/>
    </source>
</evidence>
<keyword evidence="2" id="KW-0560">Oxidoreductase</keyword>
<accession>A0A4V1XC87</accession>
<dbReference type="PRINTS" id="PR00081">
    <property type="entry name" value="GDHRDH"/>
</dbReference>
<organism evidence="3 4">
    <name type="scientific">Monosporascus ibericus</name>
    <dbReference type="NCBI Taxonomy" id="155417"/>
    <lineage>
        <taxon>Eukaryota</taxon>
        <taxon>Fungi</taxon>
        <taxon>Dikarya</taxon>
        <taxon>Ascomycota</taxon>
        <taxon>Pezizomycotina</taxon>
        <taxon>Sordariomycetes</taxon>
        <taxon>Xylariomycetidae</taxon>
        <taxon>Xylariales</taxon>
        <taxon>Xylariales incertae sedis</taxon>
        <taxon>Monosporascus</taxon>
    </lineage>
</organism>
<dbReference type="STRING" id="155417.A0A4V1XC87"/>
<dbReference type="Proteomes" id="UP000293360">
    <property type="component" value="Unassembled WGS sequence"/>
</dbReference>
<dbReference type="GO" id="GO:0016491">
    <property type="term" value="F:oxidoreductase activity"/>
    <property type="evidence" value="ECO:0007669"/>
    <property type="project" value="UniProtKB-KW"/>
</dbReference>
<sequence>MPGDFKRWNYEKDMSSLNAKVIFLTGGTAGLGATTVERLAKKGPAHIYFSGRNADAALSVIRKCKAIAPNVEITFVKMDMSSLSSVSEALSQTFKSIRLDILICNAGIMAVPCGLSEDGYEIQFAVNFLAHAMIIQRLLPTMLPTADSPGGDVRIVFVTSVGWRAHPKNAVAFDTLKTVQDFGMLGPWRRYGQSKVAAVLYAAELARRYPQITSVSVHPGVVATGLVNTLSFKDRAFVYVGNLWHLDTADEASLNAMWAASSDRVKIKNGNWYLPVGIDGEKKLDADATNPDIARKLWEWAEDVLRSY</sequence>
<dbReference type="PANTHER" id="PTHR24320">
    <property type="entry name" value="RETINOL DEHYDROGENASE"/>
    <property type="match status" value="1"/>
</dbReference>
<keyword evidence="4" id="KW-1185">Reference proteome</keyword>
<evidence type="ECO:0000256" key="1">
    <source>
        <dbReference type="ARBA" id="ARBA00006484"/>
    </source>
</evidence>
<comment type="caution">
    <text evidence="3">The sequence shown here is derived from an EMBL/GenBank/DDBJ whole genome shotgun (WGS) entry which is preliminary data.</text>
</comment>
<dbReference type="AlphaFoldDB" id="A0A4V1XC87"/>
<name>A0A4V1XC87_9PEZI</name>
<dbReference type="SUPFAM" id="SSF51735">
    <property type="entry name" value="NAD(P)-binding Rossmann-fold domains"/>
    <property type="match status" value="1"/>
</dbReference>